<evidence type="ECO:0000259" key="14">
    <source>
        <dbReference type="Pfam" id="PF01515"/>
    </source>
</evidence>
<dbReference type="NCBIfam" id="TIGR00651">
    <property type="entry name" value="pta"/>
    <property type="match status" value="1"/>
</dbReference>
<dbReference type="CDD" id="cd03109">
    <property type="entry name" value="DTBS"/>
    <property type="match status" value="1"/>
</dbReference>
<evidence type="ECO:0000256" key="5">
    <source>
        <dbReference type="ARBA" id="ARBA00009786"/>
    </source>
</evidence>
<reference evidence="16" key="3">
    <citation type="submission" date="2020-02" db="EMBL/GenBank/DDBJ databases">
        <authorList>
            <person name="Sarangi A.N."/>
            <person name="Ghosh S."/>
            <person name="Mukherjee M."/>
            <person name="Tripathy S."/>
        </authorList>
    </citation>
    <scope>NUCLEOTIDE SEQUENCE</scope>
    <source>
        <strain evidence="16">BDU141951</strain>
    </source>
</reference>
<organism evidence="16">
    <name type="scientific">Lyngbya confervoides BDU141951</name>
    <dbReference type="NCBI Taxonomy" id="1574623"/>
    <lineage>
        <taxon>Bacteria</taxon>
        <taxon>Bacillati</taxon>
        <taxon>Cyanobacteriota</taxon>
        <taxon>Cyanophyceae</taxon>
        <taxon>Oscillatoriophycideae</taxon>
        <taxon>Oscillatoriales</taxon>
        <taxon>Microcoleaceae</taxon>
        <taxon>Lyngbya</taxon>
    </lineage>
</organism>
<dbReference type="InterPro" id="IPR050500">
    <property type="entry name" value="Phos_Acetyltrans/Butyryltrans"/>
</dbReference>
<proteinExistence type="inferred from homology"/>
<dbReference type="InterPro" id="IPR042113">
    <property type="entry name" value="P_AcTrfase_dom1"/>
</dbReference>
<keyword evidence="8 13" id="KW-0963">Cytoplasm</keyword>
<dbReference type="InterPro" id="IPR042112">
    <property type="entry name" value="P_AcTrfase_dom2"/>
</dbReference>
<evidence type="ECO:0000256" key="1">
    <source>
        <dbReference type="ARBA" id="ARBA00000705"/>
    </source>
</evidence>
<dbReference type="InterPro" id="IPR028979">
    <property type="entry name" value="Ser_kin/Pase_Hpr-like_N_sf"/>
</dbReference>
<feature type="domain" description="Phosphate acetyl/butaryl transferase" evidence="14">
    <location>
        <begin position="381"/>
        <end position="700"/>
    </location>
</feature>
<dbReference type="Gene3D" id="3.40.50.300">
    <property type="entry name" value="P-loop containing nucleotide triphosphate hydrolases"/>
    <property type="match status" value="1"/>
</dbReference>
<dbReference type="PANTHER" id="PTHR43356:SF3">
    <property type="entry name" value="PHOSPHATE ACETYLTRANSFERASE"/>
    <property type="match status" value="1"/>
</dbReference>
<evidence type="ECO:0000256" key="3">
    <source>
        <dbReference type="ARBA" id="ARBA00004989"/>
    </source>
</evidence>
<evidence type="ECO:0000256" key="8">
    <source>
        <dbReference type="ARBA" id="ARBA00022490"/>
    </source>
</evidence>
<reference evidence="16" key="2">
    <citation type="journal article" date="2015" name="Genome Announc.">
        <title>Draft Genome Sequence of Filamentous Marine Cyanobacterium Lyngbya confervoides Strain BDU141951.</title>
        <authorList>
            <person name="Chandrababunaidu M.M."/>
            <person name="Sen D."/>
            <person name="Tripathy S."/>
        </authorList>
    </citation>
    <scope>NUCLEOTIDE SEQUENCE</scope>
    <source>
        <strain evidence="16">BDU141951</strain>
    </source>
</reference>
<dbReference type="InterPro" id="IPR002505">
    <property type="entry name" value="PTA_PTB"/>
</dbReference>
<evidence type="ECO:0000259" key="15">
    <source>
        <dbReference type="Pfam" id="PF07085"/>
    </source>
</evidence>
<dbReference type="FunFam" id="3.40.50.10750:FF:000001">
    <property type="entry name" value="Phosphate acetyltransferase"/>
    <property type="match status" value="1"/>
</dbReference>
<comment type="pathway">
    <text evidence="3 13">Metabolic intermediate biosynthesis; acetyl-CoA biosynthesis; acetyl-CoA from acetate: step 2/2.</text>
</comment>
<evidence type="ECO:0000256" key="10">
    <source>
        <dbReference type="ARBA" id="ARBA00023315"/>
    </source>
</evidence>
<dbReference type="UniPathway" id="UPA00340">
    <property type="reaction ID" value="UER00459"/>
</dbReference>
<evidence type="ECO:0000256" key="7">
    <source>
        <dbReference type="ARBA" id="ARBA00021528"/>
    </source>
</evidence>
<dbReference type="Pfam" id="PF01515">
    <property type="entry name" value="PTA_PTB"/>
    <property type="match status" value="1"/>
</dbReference>
<reference evidence="16" key="1">
    <citation type="submission" date="2014-11" db="EMBL/GenBank/DDBJ databases">
        <authorList>
            <person name="Malar M.C."/>
            <person name="Sen D."/>
            <person name="Tripathy S."/>
        </authorList>
    </citation>
    <scope>NUCLEOTIDE SEQUENCE</scope>
    <source>
        <strain evidence="16">BDU141951</strain>
    </source>
</reference>
<gene>
    <name evidence="16" type="primary">pta</name>
    <name evidence="16" type="ORF">QQ91_001500</name>
</gene>
<comment type="domain">
    <text evidence="13">The N-terminal region seems to be important for proper quaternary structure. The C-terminal region contains the substrate-binding site.</text>
</comment>
<comment type="function">
    <text evidence="12 13">Involved in acetate metabolism.</text>
</comment>
<dbReference type="SUPFAM" id="SSF75138">
    <property type="entry name" value="HprK N-terminal domain-like"/>
    <property type="match status" value="1"/>
</dbReference>
<dbReference type="NCBIfam" id="NF007233">
    <property type="entry name" value="PRK09653.1"/>
    <property type="match status" value="1"/>
</dbReference>
<evidence type="ECO:0000256" key="11">
    <source>
        <dbReference type="ARBA" id="ARBA00031108"/>
    </source>
</evidence>
<comment type="similarity">
    <text evidence="4 13">In the C-terminal section; belongs to the phosphate acetyltransferase and butyryltransferase family.</text>
</comment>
<evidence type="ECO:0000256" key="4">
    <source>
        <dbReference type="ARBA" id="ARBA00008756"/>
    </source>
</evidence>
<dbReference type="Gene3D" id="3.40.50.10950">
    <property type="match status" value="1"/>
</dbReference>
<keyword evidence="10 13" id="KW-0012">Acyltransferase</keyword>
<dbReference type="EC" id="2.3.1.8" evidence="6 13"/>
<comment type="catalytic activity">
    <reaction evidence="1 13">
        <text>acetyl-CoA + phosphate = acetyl phosphate + CoA</text>
        <dbReference type="Rhea" id="RHEA:19521"/>
        <dbReference type="ChEBI" id="CHEBI:22191"/>
        <dbReference type="ChEBI" id="CHEBI:43474"/>
        <dbReference type="ChEBI" id="CHEBI:57287"/>
        <dbReference type="ChEBI" id="CHEBI:57288"/>
        <dbReference type="EC" id="2.3.1.8"/>
    </reaction>
</comment>
<comment type="caution">
    <text evidence="16">The sequence shown here is derived from an EMBL/GenBank/DDBJ whole genome shotgun (WGS) entry which is preliminary data.</text>
</comment>
<feature type="domain" description="DRTGG" evidence="15">
    <location>
        <begin position="224"/>
        <end position="336"/>
    </location>
</feature>
<evidence type="ECO:0000256" key="6">
    <source>
        <dbReference type="ARBA" id="ARBA00012707"/>
    </source>
</evidence>
<dbReference type="InterPro" id="IPR027417">
    <property type="entry name" value="P-loop_NTPase"/>
</dbReference>
<dbReference type="Pfam" id="PF07085">
    <property type="entry name" value="DRTGG"/>
    <property type="match status" value="1"/>
</dbReference>
<dbReference type="SUPFAM" id="SSF53659">
    <property type="entry name" value="Isocitrate/Isopropylmalate dehydrogenase-like"/>
    <property type="match status" value="1"/>
</dbReference>
<comment type="subcellular location">
    <subcellularLocation>
        <location evidence="2 13">Cytoplasm</location>
    </subcellularLocation>
</comment>
<name>A0A0C1UXF9_9CYAN</name>
<dbReference type="GO" id="GO:0005737">
    <property type="term" value="C:cytoplasm"/>
    <property type="evidence" value="ECO:0007669"/>
    <property type="project" value="UniProtKB-SubCell"/>
</dbReference>
<evidence type="ECO:0000313" key="16">
    <source>
        <dbReference type="EMBL" id="NEV65787.1"/>
    </source>
</evidence>
<dbReference type="NCBIfam" id="NF004167">
    <property type="entry name" value="PRK05632.1"/>
    <property type="match status" value="1"/>
</dbReference>
<dbReference type="EMBL" id="JTHE02000002">
    <property type="protein sequence ID" value="NEV65787.1"/>
    <property type="molecule type" value="Genomic_DNA"/>
</dbReference>
<dbReference type="SUPFAM" id="SSF52540">
    <property type="entry name" value="P-loop containing nucleoside triphosphate hydrolases"/>
    <property type="match status" value="1"/>
</dbReference>
<sequence>MTNSLFISTAEAGSGKALVSLGIIELLLRRTTRVHFFRPLIQGPGPAAAVIAPEHEQDEDIHLIVNHFELKQTYEESFGLRSREAQDLIAQHRTDDVIDTIIRKYKALESRGDFLLCEGSDYLAENLAFEFSFNQEIAKNLGAPVLILGTAHDRSVAEALGPVEMAVEAYQEVGCDIAGIILNNAAPDAVNELKEELFRHFGMRGLLLSVIPRHPRLASPRMRDIAAQLQAQVLYGHRRLKNLATKRIVAAMQLQNCLDWVEPDCLVITPGDRGDIIAGMLQAHQSSSYPPLAGILLSTGMQPEPAIARLIEGIPDPLPILSVKTDTFTTAAQVNEVHSTLWPDDREKIDLSIQMFDQHVDLQRLDQQISAVRVRGMTPKMFTYNLMERAKSQLQHIVLPEAYDPRILKAAAMLLDRGIVKLTLLGHRHDVQRVIEKYQVRLDLDQVNVVHPSESPALQDYAQTFFELRQHKGVTLDNALDVMMDVSYFGTMMVYKGDADGMVSGAVHTTQHTIRPALQFVKTQPGVSVVSSVFFMCLEQRVLVYGDCAINPNPTAEQLAEIAISSADTARIFGVDPKVALLSYSSGESGKGEEVEKVRAATKLARDRRPDLLLEGPIQYDAAVDLEVGAQKMKGSAVAGKATVLIFPDLNTGNNTYKAVQRETGAIAIGPVLQGLRKPVNDLSRGCTVEDIVNTVAITAVQAQTAPGAAIPH</sequence>
<dbReference type="InterPro" id="IPR004614">
    <property type="entry name" value="P_AcTrfase"/>
</dbReference>
<evidence type="ECO:0000256" key="13">
    <source>
        <dbReference type="PIRNR" id="PIRNR006107"/>
    </source>
</evidence>
<dbReference type="PANTHER" id="PTHR43356">
    <property type="entry name" value="PHOSPHATE ACETYLTRANSFERASE"/>
    <property type="match status" value="1"/>
</dbReference>
<keyword evidence="9 13" id="KW-0808">Transferase</keyword>
<dbReference type="GO" id="GO:0006085">
    <property type="term" value="P:acetyl-CoA biosynthetic process"/>
    <property type="evidence" value="ECO:0007669"/>
    <property type="project" value="UniProtKB-UniPathway"/>
</dbReference>
<dbReference type="PIRSF" id="PIRSF006107">
    <property type="entry name" value="PhpActrans_proteobac"/>
    <property type="match status" value="1"/>
</dbReference>
<protein>
    <recommendedName>
        <fullName evidence="7 13">Phosphate acetyltransferase</fullName>
        <ecNumber evidence="6 13">2.3.1.8</ecNumber>
    </recommendedName>
    <alternativeName>
        <fullName evidence="11 13">Phosphotransacetylase</fullName>
    </alternativeName>
</protein>
<comment type="similarity">
    <text evidence="5 13">In the N-terminal section; belongs to the CobB/CobQ family.</text>
</comment>
<dbReference type="GO" id="GO:0008959">
    <property type="term" value="F:phosphate acetyltransferase activity"/>
    <property type="evidence" value="ECO:0007669"/>
    <property type="project" value="UniProtKB-EC"/>
</dbReference>
<dbReference type="InterPro" id="IPR010766">
    <property type="entry name" value="DRTGG"/>
</dbReference>
<accession>A0A0C1UXF9</accession>
<dbReference type="InterPro" id="IPR016475">
    <property type="entry name" value="P-Actrans_bac"/>
</dbReference>
<evidence type="ECO:0000256" key="2">
    <source>
        <dbReference type="ARBA" id="ARBA00004496"/>
    </source>
</evidence>
<evidence type="ECO:0000256" key="9">
    <source>
        <dbReference type="ARBA" id="ARBA00022679"/>
    </source>
</evidence>
<dbReference type="Pfam" id="PF13500">
    <property type="entry name" value="AAA_26"/>
    <property type="match status" value="1"/>
</dbReference>
<evidence type="ECO:0000256" key="12">
    <source>
        <dbReference type="ARBA" id="ARBA00049955"/>
    </source>
</evidence>
<dbReference type="Gene3D" id="3.40.1390.20">
    <property type="entry name" value="HprK N-terminal domain-like"/>
    <property type="match status" value="1"/>
</dbReference>
<dbReference type="AlphaFoldDB" id="A0A0C1UXF9"/>
<dbReference type="Gene3D" id="3.40.50.10750">
    <property type="entry name" value="Isocitrate/Isopropylmalate dehydrogenase-like"/>
    <property type="match status" value="1"/>
</dbReference>